<feature type="region of interest" description="Disordered" evidence="1">
    <location>
        <begin position="830"/>
        <end position="877"/>
    </location>
</feature>
<dbReference type="EMBL" id="LWDX02047223">
    <property type="protein sequence ID" value="OEL21751.1"/>
    <property type="molecule type" value="Genomic_DNA"/>
</dbReference>
<dbReference type="InterPro" id="IPR058920">
    <property type="entry name" value="PAP-OAS1-bd-rel"/>
</dbReference>
<feature type="domain" description="PAP/OAS1 substrate-binding-related" evidence="2">
    <location>
        <begin position="141"/>
        <end position="332"/>
    </location>
</feature>
<dbReference type="InterPro" id="IPR058921">
    <property type="entry name" value="PAP/OAS1-rel"/>
</dbReference>
<dbReference type="SUPFAM" id="SSF81631">
    <property type="entry name" value="PAP/OAS1 substrate-binding domain"/>
    <property type="match status" value="1"/>
</dbReference>
<comment type="caution">
    <text evidence="3">The sequence shown here is derived from an EMBL/GenBank/DDBJ whole genome shotgun (WGS) entry which is preliminary data.</text>
</comment>
<evidence type="ECO:0000256" key="1">
    <source>
        <dbReference type="SAM" id="MobiDB-lite"/>
    </source>
</evidence>
<accession>A0A1E5V9F5</accession>
<organism evidence="3 4">
    <name type="scientific">Dichanthelium oligosanthes</name>
    <dbReference type="NCBI Taxonomy" id="888268"/>
    <lineage>
        <taxon>Eukaryota</taxon>
        <taxon>Viridiplantae</taxon>
        <taxon>Streptophyta</taxon>
        <taxon>Embryophyta</taxon>
        <taxon>Tracheophyta</taxon>
        <taxon>Spermatophyta</taxon>
        <taxon>Magnoliopsida</taxon>
        <taxon>Liliopsida</taxon>
        <taxon>Poales</taxon>
        <taxon>Poaceae</taxon>
        <taxon>PACMAD clade</taxon>
        <taxon>Panicoideae</taxon>
        <taxon>Panicodae</taxon>
        <taxon>Paniceae</taxon>
        <taxon>Dichantheliinae</taxon>
        <taxon>Dichanthelium</taxon>
    </lineage>
</organism>
<keyword evidence="4" id="KW-1185">Reference proteome</keyword>
<name>A0A1E5V9F5_9POAL</name>
<feature type="region of interest" description="Disordered" evidence="1">
    <location>
        <begin position="769"/>
        <end position="811"/>
    </location>
</feature>
<sequence length="997" mass="111200">MCAAEAAAGEVVLRVHPTEEAERRRQDVIDYLKRLIGSSVGCEVFAFGSVPLRTYLPNGDVDITVLGNTWLNSTFIDDVRSVLESEQENCDAEFKVTGLHFINAEVKLMKCVIENIVVDVSFNQIGGVSTFCFLELVDRQVGKNHLFKRTIMLIKAWCYHESRILGAHHGLISTYALETLVLYIFNMFHKSLHGPLEAFYRFLEYFSKFDWDKYGISLNGPVDLSLLPNLTVDPTALQEDLLLEKEFLQGFLDRLIVIPNESDGCDTQFRQKFLNIIDPLKVNNNLGRSVSKANFYRIRSAFSFGAQKLGQILMLSSESIGDEIYGFFTNTLKRHGKGERPDIGSYSSFQSLLGPENALSEDGSRLKISCMNEGENRSAMLNKELSVTDGHKNSSRCWACLVQDRPWNKIWFMEHASDFSANSSYVASLRSHSSFSCENGNGNSKVCVENYAAEADISRLHMPQQIYVNHPLHILGNSTRTNILDFSSSCPANESDWTALHADERPLPPFLLSNMLNLSGDLDLHLGCLCKVQYHLESLFDELLQAVKEVCLAGVLDEDSFKIPTMTFKSKLNTGSGLSLASSIDSERRKLSPVYCSHSTGDDSQQPHAEAQVDVVWQQNLQLSYNGSALSLSPSTNSDNYAIPWFCISPKSQGTGTYIPQMVKTLNAQSYYLYSMDKWILVTSGSGRKLQILEGLGSVFISFITKILIKILVGYRHSTFFINQEACFYSFNLLSCFHFQSYYTYQERMTLERQIMRERRLRQRVGRQYYSAEQGNSSPQTELTTAQSTTNQSPKKQTSLQQNCCSSKSSVPSGDFVDFKEHVATDGGTKQALGRDFVEKGTETRPPSSSGIVLPHNGQGNPQVSNTCHPSSPTTAEENIEFGSFGPFSLGLLSPQFEEAFPSLPTRKRAEEVPVPASKGPAEEPASILEQFEEAFPALSTRKRAEEVPVPASKRPAEAPGASTAPITNPVETESRSQEVYQLRDEADFPPLQAGCR</sequence>
<gene>
    <name evidence="3" type="ORF">BAE44_0017230</name>
</gene>
<feature type="compositionally biased region" description="Polar residues" evidence="1">
    <location>
        <begin position="771"/>
        <end position="811"/>
    </location>
</feature>
<dbReference type="PANTHER" id="PTHR45979:SF26">
    <property type="entry name" value="NUCLEOTIDYLTRANSFERASE DOMAIN CONTAINING PROTEIN, EXPRESSED"/>
    <property type="match status" value="1"/>
</dbReference>
<evidence type="ECO:0000313" key="4">
    <source>
        <dbReference type="Proteomes" id="UP000095767"/>
    </source>
</evidence>
<dbReference type="Gene3D" id="1.10.1410.10">
    <property type="match status" value="1"/>
</dbReference>
<dbReference type="Pfam" id="PF26180">
    <property type="entry name" value="PAP-OAS1"/>
    <property type="match status" value="1"/>
</dbReference>
<dbReference type="AlphaFoldDB" id="A0A1E5V9F5"/>
<proteinExistence type="predicted"/>
<dbReference type="CDD" id="cd05402">
    <property type="entry name" value="NT_PAP_TUTase"/>
    <property type="match status" value="1"/>
</dbReference>
<dbReference type="InterPro" id="IPR043519">
    <property type="entry name" value="NT_sf"/>
</dbReference>
<protein>
    <recommendedName>
        <fullName evidence="2">PAP/OAS1 substrate-binding-related domain-containing protein</fullName>
    </recommendedName>
</protein>
<evidence type="ECO:0000313" key="3">
    <source>
        <dbReference type="EMBL" id="OEL21751.1"/>
    </source>
</evidence>
<feature type="region of interest" description="Disordered" evidence="1">
    <location>
        <begin position="939"/>
        <end position="977"/>
    </location>
</feature>
<dbReference type="SUPFAM" id="SSF81301">
    <property type="entry name" value="Nucleotidyltransferase"/>
    <property type="match status" value="1"/>
</dbReference>
<evidence type="ECO:0000259" key="2">
    <source>
        <dbReference type="Pfam" id="PF26180"/>
    </source>
</evidence>
<reference evidence="3 4" key="1">
    <citation type="submission" date="2016-09" db="EMBL/GenBank/DDBJ databases">
        <title>The draft genome of Dichanthelium oligosanthes: A C3 panicoid grass species.</title>
        <authorList>
            <person name="Studer A.J."/>
            <person name="Schnable J.C."/>
            <person name="Brutnell T.P."/>
        </authorList>
    </citation>
    <scope>NUCLEOTIDE SEQUENCE [LARGE SCALE GENOMIC DNA]</scope>
    <source>
        <strain evidence="4">cv. Kellogg 1175</strain>
        <tissue evidence="3">Leaf</tissue>
    </source>
</reference>
<dbReference type="PANTHER" id="PTHR45979">
    <property type="entry name" value="PAP/OAS1 SUBSTRATE-BINDING DOMAIN SUPERFAMILY"/>
    <property type="match status" value="1"/>
</dbReference>
<dbReference type="Proteomes" id="UP000095767">
    <property type="component" value="Unassembled WGS sequence"/>
</dbReference>
<feature type="compositionally biased region" description="Polar residues" evidence="1">
    <location>
        <begin position="858"/>
        <end position="877"/>
    </location>
</feature>
<dbReference type="OrthoDB" id="273917at2759"/>
<dbReference type="STRING" id="888268.A0A1E5V9F5"/>
<dbReference type="Gene3D" id="3.30.460.10">
    <property type="entry name" value="Beta Polymerase, domain 2"/>
    <property type="match status" value="1"/>
</dbReference>
<feature type="region of interest" description="Disordered" evidence="1">
    <location>
        <begin position="903"/>
        <end position="924"/>
    </location>
</feature>